<evidence type="ECO:0000256" key="7">
    <source>
        <dbReference type="SAM" id="Phobius"/>
    </source>
</evidence>
<keyword evidence="7" id="KW-1133">Transmembrane helix</keyword>
<gene>
    <name evidence="9" type="ORF">OG477_23825</name>
</gene>
<evidence type="ECO:0000259" key="8">
    <source>
        <dbReference type="Pfam" id="PF13473"/>
    </source>
</evidence>
<dbReference type="InterPro" id="IPR008972">
    <property type="entry name" value="Cupredoxin"/>
</dbReference>
<dbReference type="PANTHER" id="PTHR36507:SF1">
    <property type="entry name" value="BLL1555 PROTEIN"/>
    <property type="match status" value="1"/>
</dbReference>
<comment type="cofactor">
    <cofactor evidence="5">
        <name>Cu cation</name>
        <dbReference type="ChEBI" id="CHEBI:23378"/>
    </cofactor>
    <text evidence="5">Binds 1 copper ion per subunit.</text>
</comment>
<dbReference type="Gene3D" id="2.60.40.420">
    <property type="entry name" value="Cupredoxins - blue copper proteins"/>
    <property type="match status" value="1"/>
</dbReference>
<dbReference type="EMBL" id="CP108140">
    <property type="protein sequence ID" value="WTP88202.1"/>
    <property type="molecule type" value="Genomic_DNA"/>
</dbReference>
<keyword evidence="5" id="KW-0479">Metal-binding</keyword>
<evidence type="ECO:0000313" key="9">
    <source>
        <dbReference type="EMBL" id="WTP88202.1"/>
    </source>
</evidence>
<dbReference type="GO" id="GO:0009055">
    <property type="term" value="F:electron transfer activity"/>
    <property type="evidence" value="ECO:0007669"/>
    <property type="project" value="InterPro"/>
</dbReference>
<keyword evidence="7" id="KW-0812">Transmembrane</keyword>
<dbReference type="InterPro" id="IPR052721">
    <property type="entry name" value="ET_Amicyanin"/>
</dbReference>
<dbReference type="GO" id="GO:0042597">
    <property type="term" value="C:periplasmic space"/>
    <property type="evidence" value="ECO:0007669"/>
    <property type="project" value="UniProtKB-SubCell"/>
</dbReference>
<feature type="region of interest" description="Disordered" evidence="6">
    <location>
        <begin position="124"/>
        <end position="193"/>
    </location>
</feature>
<evidence type="ECO:0000256" key="5">
    <source>
        <dbReference type="PIRSR" id="PIRSR602386-1"/>
    </source>
</evidence>
<dbReference type="CDD" id="cd13921">
    <property type="entry name" value="Amicyanin"/>
    <property type="match status" value="1"/>
</dbReference>
<organism evidence="9">
    <name type="scientific">Streptomyces sp. NBC_00180</name>
    <dbReference type="NCBI Taxonomy" id="2903632"/>
    <lineage>
        <taxon>Bacteria</taxon>
        <taxon>Bacillati</taxon>
        <taxon>Actinomycetota</taxon>
        <taxon>Actinomycetes</taxon>
        <taxon>Kitasatosporales</taxon>
        <taxon>Streptomycetaceae</taxon>
        <taxon>Streptomyces</taxon>
    </lineage>
</organism>
<dbReference type="GO" id="GO:0005507">
    <property type="term" value="F:copper ion binding"/>
    <property type="evidence" value="ECO:0007669"/>
    <property type="project" value="InterPro"/>
</dbReference>
<protein>
    <submittedName>
        <fullName evidence="9">Cupredoxin family copper-binding protein</fullName>
    </submittedName>
</protein>
<dbReference type="Pfam" id="PF13473">
    <property type="entry name" value="Cupredoxin_1"/>
    <property type="match status" value="1"/>
</dbReference>
<keyword evidence="4" id="KW-0249">Electron transport</keyword>
<feature type="domain" description="EfeO-type cupredoxin-like" evidence="8">
    <location>
        <begin position="20"/>
        <end position="115"/>
    </location>
</feature>
<evidence type="ECO:0000256" key="6">
    <source>
        <dbReference type="SAM" id="MobiDB-lite"/>
    </source>
</evidence>
<reference evidence="9" key="1">
    <citation type="submission" date="2022-10" db="EMBL/GenBank/DDBJ databases">
        <title>The complete genomes of actinobacterial strains from the NBC collection.</title>
        <authorList>
            <person name="Joergensen T.S."/>
            <person name="Alvarez Arevalo M."/>
            <person name="Sterndorff E.B."/>
            <person name="Faurdal D."/>
            <person name="Vuksanovic O."/>
            <person name="Mourched A.-S."/>
            <person name="Charusanti P."/>
            <person name="Shaw S."/>
            <person name="Blin K."/>
            <person name="Weber T."/>
        </authorList>
    </citation>
    <scope>NUCLEOTIDE SEQUENCE</scope>
    <source>
        <strain evidence="9">NBC 00180</strain>
    </source>
</reference>
<keyword evidence="3" id="KW-0574">Periplasm</keyword>
<evidence type="ECO:0000256" key="1">
    <source>
        <dbReference type="ARBA" id="ARBA00004418"/>
    </source>
</evidence>
<dbReference type="SUPFAM" id="SSF49503">
    <property type="entry name" value="Cupredoxins"/>
    <property type="match status" value="1"/>
</dbReference>
<feature type="binding site" evidence="5">
    <location>
        <position position="106"/>
    </location>
    <ligand>
        <name>Cu cation</name>
        <dbReference type="ChEBI" id="CHEBI:23378"/>
    </ligand>
</feature>
<feature type="compositionally biased region" description="Low complexity" evidence="6">
    <location>
        <begin position="134"/>
        <end position="178"/>
    </location>
</feature>
<feature type="binding site" evidence="5">
    <location>
        <position position="103"/>
    </location>
    <ligand>
        <name>Cu cation</name>
        <dbReference type="ChEBI" id="CHEBI:23378"/>
    </ligand>
</feature>
<keyword evidence="7" id="KW-0472">Membrane</keyword>
<evidence type="ECO:0000256" key="4">
    <source>
        <dbReference type="ARBA" id="ARBA00022982"/>
    </source>
</evidence>
<feature type="compositionally biased region" description="Pro residues" evidence="6">
    <location>
        <begin position="179"/>
        <end position="189"/>
    </location>
</feature>
<evidence type="ECO:0000256" key="2">
    <source>
        <dbReference type="ARBA" id="ARBA00022448"/>
    </source>
</evidence>
<sequence length="235" mass="24148">MRAARRAFPATVLALSVLLGLLFVVPGGRASAATYRVTMSGYAYGPATLTIPAGATVTWTNQDTAPHDVKTTSAPVAVHSPMLNKGGSWSFTFTVPGTYAYYCTVHPNMTARIVVRAAAPATSAAAPTHDHSEAGASSGQQSSGHHATVPSRTATTTRPPVRSTPSVSHRATAQSASPTPTPTTAPSPAPRTQITASTARPLDPLLLLTGVVAGVAVLCLLLVGSRASRAREEET</sequence>
<feature type="binding site" evidence="5">
    <location>
        <position position="67"/>
    </location>
    <ligand>
        <name>Cu cation</name>
        <dbReference type="ChEBI" id="CHEBI:23378"/>
    </ligand>
</feature>
<accession>A0AAU1HZI2</accession>
<dbReference type="InterPro" id="IPR035668">
    <property type="entry name" value="Amicyanin"/>
</dbReference>
<keyword evidence="5" id="KW-0186">Copper</keyword>
<keyword evidence="2" id="KW-0813">Transport</keyword>
<evidence type="ECO:0000256" key="3">
    <source>
        <dbReference type="ARBA" id="ARBA00022764"/>
    </source>
</evidence>
<dbReference type="AlphaFoldDB" id="A0AAU1HZI2"/>
<feature type="transmembrane region" description="Helical" evidence="7">
    <location>
        <begin position="205"/>
        <end position="223"/>
    </location>
</feature>
<name>A0AAU1HZI2_9ACTN</name>
<dbReference type="PANTHER" id="PTHR36507">
    <property type="entry name" value="BLL1555 PROTEIN"/>
    <property type="match status" value="1"/>
</dbReference>
<proteinExistence type="predicted"/>
<comment type="subcellular location">
    <subcellularLocation>
        <location evidence="1">Periplasm</location>
    </subcellularLocation>
</comment>
<dbReference type="InterPro" id="IPR028096">
    <property type="entry name" value="EfeO_Cupredoxin"/>
</dbReference>
<dbReference type="PRINTS" id="PR00155">
    <property type="entry name" value="AMICYANIN"/>
</dbReference>
<dbReference type="InterPro" id="IPR002386">
    <property type="entry name" value="Amicyanin/Pseudoazurin"/>
</dbReference>